<evidence type="ECO:0000256" key="1">
    <source>
        <dbReference type="SAM" id="MobiDB-lite"/>
    </source>
</evidence>
<dbReference type="Proteomes" id="UP001189429">
    <property type="component" value="Unassembled WGS sequence"/>
</dbReference>
<feature type="non-terminal residue" evidence="2">
    <location>
        <position position="1"/>
    </location>
</feature>
<organism evidence="2 3">
    <name type="scientific">Prorocentrum cordatum</name>
    <dbReference type="NCBI Taxonomy" id="2364126"/>
    <lineage>
        <taxon>Eukaryota</taxon>
        <taxon>Sar</taxon>
        <taxon>Alveolata</taxon>
        <taxon>Dinophyceae</taxon>
        <taxon>Prorocentrales</taxon>
        <taxon>Prorocentraceae</taxon>
        <taxon>Prorocentrum</taxon>
    </lineage>
</organism>
<feature type="non-terminal residue" evidence="2">
    <location>
        <position position="477"/>
    </location>
</feature>
<dbReference type="EMBL" id="CAUYUJ010017440">
    <property type="protein sequence ID" value="CAK0874844.1"/>
    <property type="molecule type" value="Genomic_DNA"/>
</dbReference>
<name>A0ABN9VNF7_9DINO</name>
<keyword evidence="3" id="KW-1185">Reference proteome</keyword>
<feature type="region of interest" description="Disordered" evidence="1">
    <location>
        <begin position="1"/>
        <end position="69"/>
    </location>
</feature>
<feature type="region of interest" description="Disordered" evidence="1">
    <location>
        <begin position="183"/>
        <end position="253"/>
    </location>
</feature>
<protein>
    <submittedName>
        <fullName evidence="2">Uncharacterized protein</fullName>
    </submittedName>
</protein>
<reference evidence="2" key="1">
    <citation type="submission" date="2023-10" db="EMBL/GenBank/DDBJ databases">
        <authorList>
            <person name="Chen Y."/>
            <person name="Shah S."/>
            <person name="Dougan E. K."/>
            <person name="Thang M."/>
            <person name="Chan C."/>
        </authorList>
    </citation>
    <scope>NUCLEOTIDE SEQUENCE [LARGE SCALE GENOMIC DNA]</scope>
</reference>
<evidence type="ECO:0000313" key="2">
    <source>
        <dbReference type="EMBL" id="CAK0874844.1"/>
    </source>
</evidence>
<feature type="compositionally biased region" description="Basic and acidic residues" evidence="1">
    <location>
        <begin position="41"/>
        <end position="54"/>
    </location>
</feature>
<accession>A0ABN9VNF7</accession>
<comment type="caution">
    <text evidence="2">The sequence shown here is derived from an EMBL/GenBank/DDBJ whole genome shotgun (WGS) entry which is preliminary data.</text>
</comment>
<sequence>RMVRRGVERRAAGRRGAGRRGSPGGEGPRLRRPRPGPRAAARGDRPRAGRDRRGGGVGGRPLPAGAARGGHRRVLQLACPGRGQAWREAPGYVVPPVRLPAGGVHGRLPDRRWRSRACRHLAAGRPPRLGDAGGGVPPSPAGCWRAARRARWLPDAWGVPGWLRRRGRRPACRAAACAAAATAGAPAPGDGGGRWRRGRASGQAGPQGGAECRSRWCSAARREPARRGGRRARAGARGPSPGRAPGPARPAAARRHGWRLWIPSGRQECCRAWRCSSAGAARAGPRSCGEWCSSLGSACWTREAGRDARGGVAWRRGWQRAQRRGLWRAGSRHLPGCQRQARSVPEDGEAAAGGPPGEWAGAPQEPVHSAARRPVPGGPLRPVRDAVPQHGVLRGAPAADARRGRGASAAHAGRGGRRLAPRAGRRGQRFAHAGVQGQDDGASGWPLAQCQVAHADPQRESARWRVPRRGGCSRAGG</sequence>
<proteinExistence type="predicted"/>
<evidence type="ECO:0000313" key="3">
    <source>
        <dbReference type="Proteomes" id="UP001189429"/>
    </source>
</evidence>
<feature type="compositionally biased region" description="Low complexity" evidence="1">
    <location>
        <begin position="350"/>
        <end position="381"/>
    </location>
</feature>
<feature type="compositionally biased region" description="Basic and acidic residues" evidence="1">
    <location>
        <begin position="1"/>
        <end position="11"/>
    </location>
</feature>
<feature type="compositionally biased region" description="Basic residues" evidence="1">
    <location>
        <begin position="414"/>
        <end position="429"/>
    </location>
</feature>
<gene>
    <name evidence="2" type="ORF">PCOR1329_LOCUS59637</name>
</gene>
<feature type="region of interest" description="Disordered" evidence="1">
    <location>
        <begin position="332"/>
        <end position="477"/>
    </location>
</feature>